<sequence length="1389" mass="152088">MTTHPPHNTFQIGVICALPAEAAAVRLMFDESFGRLEGQSSADTNAYELGRIGGYHVAVTLMSDYGTSTASRVAAFMVSTFPDSLRVVFMVGIGGGIPFPGHDIRLGDVVVSYPTGTSPGVIQYDLGKATADGYERTGSLNRPPTEVLAALNTIKADKYMGITPCFPDYMEKAVKGKDGATKAFARPDPKTDRLFSREDNNQEVEVSREERGDNIPRVHFGTIASGNTVVKDRDVAGELRKRSNGALCFEMEAAGLMNDFPCLVVRGISDYADGHKNDEWQAYAALAAAAYAKEVIGRMRSVGLASQSLVKDVCEALRKEFKGVNDRLDKAHEVKEQNRRTKAANAQSDEQKRYLAMFETSEYEEFKDINRDSAAGTCQWALEDSKYTCWTDNHRNDILWVSADPGCGKSVLARKIVSIHSSVSDPSVNCCYFFFKDNGSQNHLYGALCAILHQLFSQQPHLLHHAISVCDPSISLQKGTGKLWKIFMAASSDPTARNTVCVLDGLDECCSGDREILFKHFREFYSKAHSSTRATTLKFFVTSRPYSNIGSGFRLIGDDLPAPHLNLHDNPRMYDEVDIVVRERVKELGKAIPLSPDVQARLERQFLEVENRTYLWVNLAIEHVRIRLLDSLRPAAESIPALPPSVSAAYENTLARIQTDDDSGEVRRIFQIIVGARKPLDKWEMAIALGVAMSDAPDAQTVAKMYDPEYICTKMPQRCGLFIFIRDNTIYLIHQTAREFLLQSGIPGSSNFAFKLIDAETLLARTCVRYLSMDDLISEGLRIHSDNRTAFRGYSSEHWVDHVRNMSPSARTDLEGLILGLYQTKFAIWAPHFWLEATPFRYSPEPMIPGYKIKPLNPAHLAAFNDHTDILRKLLMEDKQMACHADTNGTTALIWSSWNGHYSASELLLKQGADVNAESQRFGTPLLVASMKGHKKIVELLLDMGADINHETGTKGRAHYLMHSSTHPEVMDRGAYTGTALWSAALNGHVEIVQLLLEKGALGLDFALMAASRGGHLTIIQLLMTKGADVNARDEEGVYGTAVQAASMGGHLGVLQFLCKNNAEDDTQVGRFKGALNAAATLGHGEIVVILLARGGDNIYESADYIGALQAACFVGDLRAVTALAPHVADINAQTVFSMSALCAASSKGHTKVVHVLLRHGADARLCDSVDNPDYIPLQAAVSGGYVEIVEMLIVKGADVNVGNPLHAAASGGYIDIVEMLIDERADVNTGNPLLAAARGGYTEIVEILIDEGAEVNVGNPLHAAASGGYIDIVEMLIDEGANVKIGNPLYAAAIQGHAKVVKMLIDKGADVNAENPLYHASYHGHLEVVQSLIKANVDINVRHNFQSAYEAAIEQKHYAIRDCLHDSGALDLTASSRFKKYSMITQFN</sequence>
<dbReference type="PROSITE" id="PS50088">
    <property type="entry name" value="ANK_REPEAT"/>
    <property type="match status" value="11"/>
</dbReference>
<feature type="domain" description="NACHT" evidence="4">
    <location>
        <begin position="397"/>
        <end position="545"/>
    </location>
</feature>
<dbReference type="InterPro" id="IPR000845">
    <property type="entry name" value="Nucleoside_phosphorylase_d"/>
</dbReference>
<dbReference type="InterPro" id="IPR007111">
    <property type="entry name" value="NACHT_NTPase"/>
</dbReference>
<dbReference type="InterPro" id="IPR036770">
    <property type="entry name" value="Ankyrin_rpt-contain_sf"/>
</dbReference>
<proteinExistence type="predicted"/>
<dbReference type="Pfam" id="PF12796">
    <property type="entry name" value="Ank_2"/>
    <property type="match status" value="4"/>
</dbReference>
<dbReference type="SUPFAM" id="SSF52540">
    <property type="entry name" value="P-loop containing nucleoside triphosphate hydrolases"/>
    <property type="match status" value="1"/>
</dbReference>
<name>A0ABR4ICD8_9EURO</name>
<feature type="repeat" description="ANK" evidence="3">
    <location>
        <begin position="976"/>
        <end position="1001"/>
    </location>
</feature>
<dbReference type="Pfam" id="PF24883">
    <property type="entry name" value="NPHP3_N"/>
    <property type="match status" value="1"/>
</dbReference>
<dbReference type="PRINTS" id="PR01415">
    <property type="entry name" value="ANKYRIN"/>
</dbReference>
<accession>A0ABR4ICD8</accession>
<dbReference type="Gene3D" id="1.25.40.20">
    <property type="entry name" value="Ankyrin repeat-containing domain"/>
    <property type="match status" value="4"/>
</dbReference>
<dbReference type="InterPro" id="IPR035994">
    <property type="entry name" value="Nucleoside_phosphorylase_sf"/>
</dbReference>
<feature type="repeat" description="ANK" evidence="3">
    <location>
        <begin position="1173"/>
        <end position="1205"/>
    </location>
</feature>
<protein>
    <submittedName>
        <fullName evidence="5">Ankyrin repeat-containing domain protein</fullName>
    </submittedName>
</protein>
<feature type="repeat" description="ANK" evidence="3">
    <location>
        <begin position="921"/>
        <end position="953"/>
    </location>
</feature>
<feature type="repeat" description="ANK" evidence="3">
    <location>
        <begin position="1288"/>
        <end position="1317"/>
    </location>
</feature>
<keyword evidence="2 3" id="KW-0040">ANK repeat</keyword>
<dbReference type="SUPFAM" id="SSF53167">
    <property type="entry name" value="Purine and uridine phosphorylases"/>
    <property type="match status" value="1"/>
</dbReference>
<evidence type="ECO:0000313" key="5">
    <source>
        <dbReference type="EMBL" id="KAL2825287.1"/>
    </source>
</evidence>
<dbReference type="InterPro" id="IPR055497">
    <property type="entry name" value="DUF7069"/>
</dbReference>
<evidence type="ECO:0000256" key="1">
    <source>
        <dbReference type="ARBA" id="ARBA00022737"/>
    </source>
</evidence>
<feature type="repeat" description="ANK" evidence="3">
    <location>
        <begin position="1257"/>
        <end position="1289"/>
    </location>
</feature>
<evidence type="ECO:0000313" key="6">
    <source>
        <dbReference type="Proteomes" id="UP001610335"/>
    </source>
</evidence>
<feature type="repeat" description="ANK" evidence="3">
    <location>
        <begin position="1137"/>
        <end position="1169"/>
    </location>
</feature>
<feature type="repeat" description="ANK" evidence="3">
    <location>
        <begin position="1229"/>
        <end position="1261"/>
    </location>
</feature>
<dbReference type="EMBL" id="JBFXLS010000037">
    <property type="protein sequence ID" value="KAL2825287.1"/>
    <property type="molecule type" value="Genomic_DNA"/>
</dbReference>
<feature type="repeat" description="ANK" evidence="3">
    <location>
        <begin position="1313"/>
        <end position="1345"/>
    </location>
</feature>
<reference evidence="5 6" key="1">
    <citation type="submission" date="2024-07" db="EMBL/GenBank/DDBJ databases">
        <title>Section-level genome sequencing and comparative genomics of Aspergillus sections Usti and Cavernicolus.</title>
        <authorList>
            <consortium name="Lawrence Berkeley National Laboratory"/>
            <person name="Nybo J.L."/>
            <person name="Vesth T.C."/>
            <person name="Theobald S."/>
            <person name="Frisvad J.C."/>
            <person name="Larsen T.O."/>
            <person name="Kjaerboelling I."/>
            <person name="Rothschild-Mancinelli K."/>
            <person name="Lyhne E.K."/>
            <person name="Kogle M.E."/>
            <person name="Barry K."/>
            <person name="Clum A."/>
            <person name="Na H."/>
            <person name="Ledsgaard L."/>
            <person name="Lin J."/>
            <person name="Lipzen A."/>
            <person name="Kuo A."/>
            <person name="Riley R."/>
            <person name="Mondo S."/>
            <person name="LaButti K."/>
            <person name="Haridas S."/>
            <person name="Pangalinan J."/>
            <person name="Salamov A.A."/>
            <person name="Simmons B.A."/>
            <person name="Magnuson J.K."/>
            <person name="Chen J."/>
            <person name="Drula E."/>
            <person name="Henrissat B."/>
            <person name="Wiebenga A."/>
            <person name="Lubbers R.J."/>
            <person name="Gomes A.C."/>
            <person name="Makela M.R."/>
            <person name="Stajich J."/>
            <person name="Grigoriev I.V."/>
            <person name="Mortensen U.H."/>
            <person name="De vries R.P."/>
            <person name="Baker S.E."/>
            <person name="Andersen M.R."/>
        </authorList>
    </citation>
    <scope>NUCLEOTIDE SEQUENCE [LARGE SCALE GENOMIC DNA]</scope>
    <source>
        <strain evidence="5 6">CBS 600.67</strain>
    </source>
</reference>
<dbReference type="Pfam" id="PF01048">
    <property type="entry name" value="PNP_UDP_1"/>
    <property type="match status" value="1"/>
</dbReference>
<evidence type="ECO:0000256" key="2">
    <source>
        <dbReference type="ARBA" id="ARBA00023043"/>
    </source>
</evidence>
<keyword evidence="6" id="KW-1185">Reference proteome</keyword>
<dbReference type="SUPFAM" id="SSF48403">
    <property type="entry name" value="Ankyrin repeat"/>
    <property type="match status" value="2"/>
</dbReference>
<dbReference type="InterPro" id="IPR027417">
    <property type="entry name" value="P-loop_NTPase"/>
</dbReference>
<dbReference type="Gene3D" id="3.40.50.1580">
    <property type="entry name" value="Nucleoside phosphorylase domain"/>
    <property type="match status" value="1"/>
</dbReference>
<dbReference type="InterPro" id="IPR002110">
    <property type="entry name" value="Ankyrin_rpt"/>
</dbReference>
<evidence type="ECO:0000256" key="3">
    <source>
        <dbReference type="PROSITE-ProRule" id="PRU00023"/>
    </source>
</evidence>
<dbReference type="PANTHER" id="PTHR24198:SF165">
    <property type="entry name" value="ANKYRIN REPEAT-CONTAINING PROTEIN-RELATED"/>
    <property type="match status" value="1"/>
</dbReference>
<dbReference type="SMART" id="SM00248">
    <property type="entry name" value="ANK"/>
    <property type="match status" value="16"/>
</dbReference>
<dbReference type="Gene3D" id="3.40.50.300">
    <property type="entry name" value="P-loop containing nucleotide triphosphate hydrolases"/>
    <property type="match status" value="1"/>
</dbReference>
<dbReference type="Proteomes" id="UP001610335">
    <property type="component" value="Unassembled WGS sequence"/>
</dbReference>
<comment type="caution">
    <text evidence="5">The sequence shown here is derived from an EMBL/GenBank/DDBJ whole genome shotgun (WGS) entry which is preliminary data.</text>
</comment>
<gene>
    <name evidence="5" type="ORF">BDW59DRAFT_161767</name>
</gene>
<dbReference type="PANTHER" id="PTHR24198">
    <property type="entry name" value="ANKYRIN REPEAT AND PROTEIN KINASE DOMAIN-CONTAINING PROTEIN"/>
    <property type="match status" value="1"/>
</dbReference>
<dbReference type="PROSITE" id="PS50297">
    <property type="entry name" value="ANK_REP_REGION"/>
    <property type="match status" value="10"/>
</dbReference>
<evidence type="ECO:0000259" key="4">
    <source>
        <dbReference type="PROSITE" id="PS50837"/>
    </source>
</evidence>
<feature type="repeat" description="ANK" evidence="3">
    <location>
        <begin position="1007"/>
        <end position="1035"/>
    </location>
</feature>
<dbReference type="Pfam" id="PF23239">
    <property type="entry name" value="DUF7069"/>
    <property type="match status" value="1"/>
</dbReference>
<feature type="repeat" description="ANK" evidence="3">
    <location>
        <begin position="888"/>
        <end position="920"/>
    </location>
</feature>
<dbReference type="Pfam" id="PF00023">
    <property type="entry name" value="Ank"/>
    <property type="match status" value="3"/>
</dbReference>
<keyword evidence="1" id="KW-0677">Repeat</keyword>
<dbReference type="InterPro" id="IPR056884">
    <property type="entry name" value="NPHP3-like_N"/>
</dbReference>
<dbReference type="PROSITE" id="PS50837">
    <property type="entry name" value="NACHT"/>
    <property type="match status" value="1"/>
</dbReference>
<feature type="repeat" description="ANK" evidence="3">
    <location>
        <begin position="1201"/>
        <end position="1233"/>
    </location>
</feature>
<organism evidence="5 6">
    <name type="scientific">Aspergillus cavernicola</name>
    <dbReference type="NCBI Taxonomy" id="176166"/>
    <lineage>
        <taxon>Eukaryota</taxon>
        <taxon>Fungi</taxon>
        <taxon>Dikarya</taxon>
        <taxon>Ascomycota</taxon>
        <taxon>Pezizomycotina</taxon>
        <taxon>Eurotiomycetes</taxon>
        <taxon>Eurotiomycetidae</taxon>
        <taxon>Eurotiales</taxon>
        <taxon>Aspergillaceae</taxon>
        <taxon>Aspergillus</taxon>
        <taxon>Aspergillus subgen. Nidulantes</taxon>
    </lineage>
</organism>